<proteinExistence type="predicted"/>
<keyword evidence="1" id="KW-0547">Nucleotide-binding</keyword>
<dbReference type="AlphaFoldDB" id="A0A6J7S2C2"/>
<dbReference type="EMBL" id="CAFBPX010000125">
    <property type="protein sequence ID" value="CAB5035176.1"/>
    <property type="molecule type" value="Genomic_DNA"/>
</dbReference>
<evidence type="ECO:0000313" key="4">
    <source>
        <dbReference type="EMBL" id="CAB5035176.1"/>
    </source>
</evidence>
<gene>
    <name evidence="4" type="ORF">UFOPK4175_00763</name>
</gene>
<keyword evidence="2" id="KW-0067">ATP-binding</keyword>
<name>A0A6J7S2C2_9ZZZZ</name>
<evidence type="ECO:0000256" key="3">
    <source>
        <dbReference type="SAM" id="MobiDB-lite"/>
    </source>
</evidence>
<protein>
    <submittedName>
        <fullName evidence="4">Unannotated protein</fullName>
    </submittedName>
</protein>
<feature type="region of interest" description="Disordered" evidence="3">
    <location>
        <begin position="1"/>
        <end position="38"/>
    </location>
</feature>
<accession>A0A6J7S2C2</accession>
<dbReference type="GO" id="GO:0005524">
    <property type="term" value="F:ATP binding"/>
    <property type="evidence" value="ECO:0007669"/>
    <property type="project" value="UniProtKB-KW"/>
</dbReference>
<feature type="compositionally biased region" description="Basic and acidic residues" evidence="3">
    <location>
        <begin position="29"/>
        <end position="38"/>
    </location>
</feature>
<organism evidence="4">
    <name type="scientific">freshwater metagenome</name>
    <dbReference type="NCBI Taxonomy" id="449393"/>
    <lineage>
        <taxon>unclassified sequences</taxon>
        <taxon>metagenomes</taxon>
        <taxon>ecological metagenomes</taxon>
    </lineage>
</organism>
<dbReference type="InterPro" id="IPR037118">
    <property type="entry name" value="Val-tRNA_synth_C_sf"/>
</dbReference>
<reference evidence="4" key="1">
    <citation type="submission" date="2020-05" db="EMBL/GenBank/DDBJ databases">
        <authorList>
            <person name="Chiriac C."/>
            <person name="Salcher M."/>
            <person name="Ghai R."/>
            <person name="Kavagutti S V."/>
        </authorList>
    </citation>
    <scope>NUCLEOTIDE SEQUENCE</scope>
</reference>
<evidence type="ECO:0000256" key="2">
    <source>
        <dbReference type="ARBA" id="ARBA00022840"/>
    </source>
</evidence>
<sequence>MEGTASDAARIGAPKAASVKPSVSKNRRREQQKLEQKVADAEQELAALEDELADPAAWASEYESAKSQARHTAATRAVEAAYQALELFESEAAAVSADAP</sequence>
<dbReference type="Gene3D" id="1.10.287.380">
    <property type="entry name" value="Valyl-tRNA synthetase, C-terminal domain"/>
    <property type="match status" value="1"/>
</dbReference>
<evidence type="ECO:0000256" key="1">
    <source>
        <dbReference type="ARBA" id="ARBA00022741"/>
    </source>
</evidence>